<gene>
    <name evidence="1" type="ORF">BU16DRAFT_554419</name>
</gene>
<reference evidence="1" key="1">
    <citation type="journal article" date="2020" name="Stud. Mycol.">
        <title>101 Dothideomycetes genomes: a test case for predicting lifestyles and emergence of pathogens.</title>
        <authorList>
            <person name="Haridas S."/>
            <person name="Albert R."/>
            <person name="Binder M."/>
            <person name="Bloem J."/>
            <person name="Labutti K."/>
            <person name="Salamov A."/>
            <person name="Andreopoulos B."/>
            <person name="Baker S."/>
            <person name="Barry K."/>
            <person name="Bills G."/>
            <person name="Bluhm B."/>
            <person name="Cannon C."/>
            <person name="Castanera R."/>
            <person name="Culley D."/>
            <person name="Daum C."/>
            <person name="Ezra D."/>
            <person name="Gonzalez J."/>
            <person name="Henrissat B."/>
            <person name="Kuo A."/>
            <person name="Liang C."/>
            <person name="Lipzen A."/>
            <person name="Lutzoni F."/>
            <person name="Magnuson J."/>
            <person name="Mondo S."/>
            <person name="Nolan M."/>
            <person name="Ohm R."/>
            <person name="Pangilinan J."/>
            <person name="Park H.-J."/>
            <person name="Ramirez L."/>
            <person name="Alfaro M."/>
            <person name="Sun H."/>
            <person name="Tritt A."/>
            <person name="Yoshinaga Y."/>
            <person name="Zwiers L.-H."/>
            <person name="Turgeon B."/>
            <person name="Goodwin S."/>
            <person name="Spatafora J."/>
            <person name="Crous P."/>
            <person name="Grigoriev I."/>
        </authorList>
    </citation>
    <scope>NUCLEOTIDE SEQUENCE</scope>
    <source>
        <strain evidence="1">CBS 269.34</strain>
    </source>
</reference>
<dbReference type="Proteomes" id="UP000799750">
    <property type="component" value="Unassembled WGS sequence"/>
</dbReference>
<evidence type="ECO:0000313" key="1">
    <source>
        <dbReference type="EMBL" id="KAF2502354.1"/>
    </source>
</evidence>
<evidence type="ECO:0008006" key="3">
    <source>
        <dbReference type="Google" id="ProtNLM"/>
    </source>
</evidence>
<evidence type="ECO:0000313" key="2">
    <source>
        <dbReference type="Proteomes" id="UP000799750"/>
    </source>
</evidence>
<protein>
    <recommendedName>
        <fullName evidence="3">Fucose-specific lectin</fullName>
    </recommendedName>
</protein>
<sequence>MWLERLLPTTVPVRRSTGWVAMNDPGSGGPVKGAIWFKIGTFGQINIDFENAAMAKKNYYGVYTSDDGGRCATSISGTTRSTATTRRETTRSENLAAIIFARKLDLQWWNSRTSFTAHTKEKMLDNYGSRRLTARTRAGPYNTYDASSWSGDRLVRDESIMSESSTAVVWNDKLHCFFQRPNQNGELNYVVCDGNSCTASQKIPSVGMSASPTAAVVDGKIRIFHYGWGSNGQLWSLLFGDTPENTPVVGVGLSYSPAVAAEDVGNTKLKLHTTFCVQHLWSPPRLTR</sequence>
<name>A0A6A6RD12_9PEZI</name>
<dbReference type="SUPFAM" id="SSF89372">
    <property type="entry name" value="Fucose-specific lectin"/>
    <property type="match status" value="1"/>
</dbReference>
<proteinExistence type="predicted"/>
<organism evidence="1 2">
    <name type="scientific">Lophium mytilinum</name>
    <dbReference type="NCBI Taxonomy" id="390894"/>
    <lineage>
        <taxon>Eukaryota</taxon>
        <taxon>Fungi</taxon>
        <taxon>Dikarya</taxon>
        <taxon>Ascomycota</taxon>
        <taxon>Pezizomycotina</taxon>
        <taxon>Dothideomycetes</taxon>
        <taxon>Pleosporomycetidae</taxon>
        <taxon>Mytilinidiales</taxon>
        <taxon>Mytilinidiaceae</taxon>
        <taxon>Lophium</taxon>
    </lineage>
</organism>
<keyword evidence="2" id="KW-1185">Reference proteome</keyword>
<dbReference type="AlphaFoldDB" id="A0A6A6RD12"/>
<dbReference type="EMBL" id="MU004181">
    <property type="protein sequence ID" value="KAF2502354.1"/>
    <property type="molecule type" value="Genomic_DNA"/>
</dbReference>
<dbReference type="OrthoDB" id="3219467at2759"/>
<accession>A0A6A6RD12</accession>